<dbReference type="InterPro" id="IPR025194">
    <property type="entry name" value="RodZ-like_C"/>
</dbReference>
<reference evidence="3 4" key="1">
    <citation type="journal article" date="2011" name="J. Bacteriol.">
        <title>Genome sequence of the ethanol-producing Zymomonas mobilis subsp. pomaceae lectotype strain ATCC 29192.</title>
        <authorList>
            <person name="Kouvelis V.N."/>
            <person name="Davenport K.W."/>
            <person name="Brettin T.S."/>
            <person name="Bruce D."/>
            <person name="Detter C."/>
            <person name="Han C.S."/>
            <person name="Nolan M."/>
            <person name="Tapia R."/>
            <person name="Damoulaki A."/>
            <person name="Kyrpides N.C."/>
            <person name="Typas M.A."/>
            <person name="Pappas K.M."/>
        </authorList>
    </citation>
    <scope>NUCLEOTIDE SEQUENCE [LARGE SCALE GENOMIC DNA]</scope>
    <source>
        <strain evidence="4">ATCC 29192 / DSM 22645 / JCM 10191 / CCUG 17912 / NBRC 13757 / NCIMB 11200 / NRRL B-4491 / Barker I</strain>
    </source>
</reference>
<dbReference type="HOGENOM" id="CLU_047530_2_0_5"/>
<gene>
    <name evidence="3" type="ordered locus">Zymop_1459</name>
</gene>
<dbReference type="EMBL" id="CP002865">
    <property type="protein sequence ID" value="AEI38349.1"/>
    <property type="molecule type" value="Genomic_DNA"/>
</dbReference>
<dbReference type="PATRIC" id="fig|579138.3.peg.1546"/>
<feature type="domain" description="Cytoskeleton protein RodZ-like C-terminal" evidence="2">
    <location>
        <begin position="214"/>
        <end position="286"/>
    </location>
</feature>
<dbReference type="PANTHER" id="PTHR34475:SF1">
    <property type="entry name" value="CYTOSKELETON PROTEIN RODZ"/>
    <property type="match status" value="1"/>
</dbReference>
<evidence type="ECO:0000256" key="1">
    <source>
        <dbReference type="SAM" id="MobiDB-lite"/>
    </source>
</evidence>
<dbReference type="RefSeq" id="WP_013934737.1">
    <property type="nucleotide sequence ID" value="NC_015709.1"/>
</dbReference>
<feature type="region of interest" description="Disordered" evidence="1">
    <location>
        <begin position="1"/>
        <end position="21"/>
    </location>
</feature>
<evidence type="ECO:0000313" key="3">
    <source>
        <dbReference type="EMBL" id="AEI38349.1"/>
    </source>
</evidence>
<organism evidence="3 4">
    <name type="scientific">Zymomonas mobilis subsp. pomaceae (strain ATCC 29192 / DSM 22645 / JCM 10191 / CCUG 17912 / NBRC 13757 / NCIMB 11200 / NRRL B-4491 / Barker I)</name>
    <dbReference type="NCBI Taxonomy" id="579138"/>
    <lineage>
        <taxon>Bacteria</taxon>
        <taxon>Pseudomonadati</taxon>
        <taxon>Pseudomonadota</taxon>
        <taxon>Alphaproteobacteria</taxon>
        <taxon>Sphingomonadales</taxon>
        <taxon>Zymomonadaceae</taxon>
        <taxon>Zymomonas</taxon>
    </lineage>
</organism>
<dbReference type="InterPro" id="IPR010982">
    <property type="entry name" value="Lambda_DNA-bd_dom_sf"/>
</dbReference>
<dbReference type="GO" id="GO:0003677">
    <property type="term" value="F:DNA binding"/>
    <property type="evidence" value="ECO:0007669"/>
    <property type="project" value="InterPro"/>
</dbReference>
<protein>
    <recommendedName>
        <fullName evidence="2">Cytoskeleton protein RodZ-like C-terminal domain-containing protein</fullName>
    </recommendedName>
</protein>
<evidence type="ECO:0000259" key="2">
    <source>
        <dbReference type="Pfam" id="PF13464"/>
    </source>
</evidence>
<sequence length="308" mass="33147">MKGNKEDQPTTSTDNRSEMSEKVGEILQRTRIAQKLTLDEVSRQTRIPVRHLEAIEEGSSKGLPATTYSAGFVKTYANLLGLDGVALAARFRQTMGEATKQQPIIEPYAPTDPARVPPWRLIVPCVIAGVIIIGGGILWNNHHSTPSVPYAQNLSTVTDSSNVNDNSNINAETENSAIAAVENQAIYSPSMTNTFLANATDATIENTPKAAVNLVALKPVWLRVYDGKSGPVLFEKTLNTGDHFEIPATAKDPLLRTNHPEALTVMVATRNLPPSILPSKKVKDFSLKPDSLLTAAPISPSSQAGSSN</sequence>
<dbReference type="Pfam" id="PF13413">
    <property type="entry name" value="HTH_25"/>
    <property type="match status" value="1"/>
</dbReference>
<name>F8EVL2_ZYMMT</name>
<dbReference type="Pfam" id="PF13464">
    <property type="entry name" value="RodZ_C"/>
    <property type="match status" value="1"/>
</dbReference>
<dbReference type="eggNOG" id="COG1426">
    <property type="taxonomic scope" value="Bacteria"/>
</dbReference>
<dbReference type="InterPro" id="IPR050400">
    <property type="entry name" value="Bact_Cytoskel_RodZ"/>
</dbReference>
<dbReference type="Proteomes" id="UP000000491">
    <property type="component" value="Chromosome"/>
</dbReference>
<dbReference type="AlphaFoldDB" id="F8EVL2"/>
<proteinExistence type="predicted"/>
<dbReference type="Gene3D" id="1.10.260.40">
    <property type="entry name" value="lambda repressor-like DNA-binding domains"/>
    <property type="match status" value="1"/>
</dbReference>
<dbReference type="STRING" id="579138.Zymop_1459"/>
<evidence type="ECO:0000313" key="4">
    <source>
        <dbReference type="Proteomes" id="UP000000491"/>
    </source>
</evidence>
<dbReference type="KEGG" id="zmp:Zymop_1459"/>
<dbReference type="PANTHER" id="PTHR34475">
    <property type="match status" value="1"/>
</dbReference>
<accession>F8EVL2</accession>